<dbReference type="PANTHER" id="PTHR30346:SF0">
    <property type="entry name" value="HCA OPERON TRANSCRIPTIONAL ACTIVATOR HCAR"/>
    <property type="match status" value="1"/>
</dbReference>
<dbReference type="GO" id="GO:0003700">
    <property type="term" value="F:DNA-binding transcription factor activity"/>
    <property type="evidence" value="ECO:0007669"/>
    <property type="project" value="InterPro"/>
</dbReference>
<evidence type="ECO:0000256" key="1">
    <source>
        <dbReference type="ARBA" id="ARBA00009437"/>
    </source>
</evidence>
<dbReference type="SUPFAM" id="SSF46785">
    <property type="entry name" value="Winged helix' DNA-binding domain"/>
    <property type="match status" value="1"/>
</dbReference>
<dbReference type="FunFam" id="1.10.10.10:FF:000001">
    <property type="entry name" value="LysR family transcriptional regulator"/>
    <property type="match status" value="1"/>
</dbReference>
<dbReference type="Pfam" id="PF03466">
    <property type="entry name" value="LysR_substrate"/>
    <property type="match status" value="1"/>
</dbReference>
<keyword evidence="2" id="KW-0805">Transcription regulation</keyword>
<accession>A0A511DH00</accession>
<keyword evidence="4" id="KW-0804">Transcription</keyword>
<name>A0A511DH00_9PSEU</name>
<evidence type="ECO:0000256" key="4">
    <source>
        <dbReference type="ARBA" id="ARBA00023163"/>
    </source>
</evidence>
<dbReference type="Pfam" id="PF00126">
    <property type="entry name" value="HTH_1"/>
    <property type="match status" value="1"/>
</dbReference>
<proteinExistence type="inferred from homology"/>
<dbReference type="PROSITE" id="PS50931">
    <property type="entry name" value="HTH_LYSR"/>
    <property type="match status" value="1"/>
</dbReference>
<organism evidence="6 7">
    <name type="scientific">Pseudonocardia sulfidoxydans NBRC 16205</name>
    <dbReference type="NCBI Taxonomy" id="1223511"/>
    <lineage>
        <taxon>Bacteria</taxon>
        <taxon>Bacillati</taxon>
        <taxon>Actinomycetota</taxon>
        <taxon>Actinomycetes</taxon>
        <taxon>Pseudonocardiales</taxon>
        <taxon>Pseudonocardiaceae</taxon>
        <taxon>Pseudonocardia</taxon>
    </lineage>
</organism>
<evidence type="ECO:0000313" key="6">
    <source>
        <dbReference type="EMBL" id="GEL24066.1"/>
    </source>
</evidence>
<comment type="caution">
    <text evidence="6">The sequence shown here is derived from an EMBL/GenBank/DDBJ whole genome shotgun (WGS) entry which is preliminary data.</text>
</comment>
<dbReference type="InterPro" id="IPR036390">
    <property type="entry name" value="WH_DNA-bd_sf"/>
</dbReference>
<evidence type="ECO:0000256" key="3">
    <source>
        <dbReference type="ARBA" id="ARBA00023125"/>
    </source>
</evidence>
<dbReference type="AlphaFoldDB" id="A0A511DH00"/>
<dbReference type="GO" id="GO:0032993">
    <property type="term" value="C:protein-DNA complex"/>
    <property type="evidence" value="ECO:0007669"/>
    <property type="project" value="TreeGrafter"/>
</dbReference>
<protein>
    <submittedName>
        <fullName evidence="6">LysR family transcriptional regulator</fullName>
    </submittedName>
</protein>
<reference evidence="6 7" key="1">
    <citation type="submission" date="2019-07" db="EMBL/GenBank/DDBJ databases">
        <title>Whole genome shotgun sequence of Pseudonocardia sulfidoxydans NBRC 16205.</title>
        <authorList>
            <person name="Hosoyama A."/>
            <person name="Uohara A."/>
            <person name="Ohji S."/>
            <person name="Ichikawa N."/>
        </authorList>
    </citation>
    <scope>NUCLEOTIDE SEQUENCE [LARGE SCALE GENOMIC DNA]</scope>
    <source>
        <strain evidence="6 7">NBRC 16205</strain>
    </source>
</reference>
<comment type="similarity">
    <text evidence="1">Belongs to the LysR transcriptional regulatory family.</text>
</comment>
<dbReference type="GO" id="GO:0003677">
    <property type="term" value="F:DNA binding"/>
    <property type="evidence" value="ECO:0007669"/>
    <property type="project" value="UniProtKB-KW"/>
</dbReference>
<feature type="domain" description="HTH lysR-type" evidence="5">
    <location>
        <begin position="3"/>
        <end position="60"/>
    </location>
</feature>
<dbReference type="InterPro" id="IPR000847">
    <property type="entry name" value="LysR_HTH_N"/>
</dbReference>
<dbReference type="EMBL" id="BJVJ01000028">
    <property type="protein sequence ID" value="GEL24066.1"/>
    <property type="molecule type" value="Genomic_DNA"/>
</dbReference>
<dbReference type="SUPFAM" id="SSF53850">
    <property type="entry name" value="Periplasmic binding protein-like II"/>
    <property type="match status" value="1"/>
</dbReference>
<sequence length="306" mass="32836">MEPEVRLLRYFLAVADELSFTRAARRLHIAQPSLSAQIRKLEAQLGVTLLQRDTRSVSLTPAGQALRARGPAALAGLTHAWDAARRAGEELTGTLRLAYTLSAGYDTAPQLVQAVHERHPGVEIVTEVLPTAAILRAVRDRRADVGLARAARPADGVDLQTVRRDPVGALVRVDHPLAELDAVALATVARYPVAIHPRAANPSYHDFVTGLFSDQGLRPRLVERDISFDVSQRTVGDAETVALAGLSSTGGLAAHLRWVALTEPVTVPFVLVLPAAEVSPTAEVFARIAAEHAVTRRWLGPAAESS</sequence>
<dbReference type="CDD" id="cd08414">
    <property type="entry name" value="PBP2_LTTR_aromatics_like"/>
    <property type="match status" value="1"/>
</dbReference>
<gene>
    <name evidence="6" type="ORF">PSU4_30200</name>
</gene>
<dbReference type="PRINTS" id="PR00039">
    <property type="entry name" value="HTHLYSR"/>
</dbReference>
<keyword evidence="3" id="KW-0238">DNA-binding</keyword>
<dbReference type="Gene3D" id="3.40.190.10">
    <property type="entry name" value="Periplasmic binding protein-like II"/>
    <property type="match status" value="2"/>
</dbReference>
<keyword evidence="7" id="KW-1185">Reference proteome</keyword>
<dbReference type="Proteomes" id="UP000321685">
    <property type="component" value="Unassembled WGS sequence"/>
</dbReference>
<evidence type="ECO:0000313" key="7">
    <source>
        <dbReference type="Proteomes" id="UP000321685"/>
    </source>
</evidence>
<dbReference type="InterPro" id="IPR036388">
    <property type="entry name" value="WH-like_DNA-bd_sf"/>
</dbReference>
<evidence type="ECO:0000259" key="5">
    <source>
        <dbReference type="PROSITE" id="PS50931"/>
    </source>
</evidence>
<dbReference type="RefSeq" id="WP_186816961.1">
    <property type="nucleotide sequence ID" value="NZ_BJVJ01000028.1"/>
</dbReference>
<dbReference type="InterPro" id="IPR005119">
    <property type="entry name" value="LysR_subst-bd"/>
</dbReference>
<evidence type="ECO:0000256" key="2">
    <source>
        <dbReference type="ARBA" id="ARBA00023015"/>
    </source>
</evidence>
<dbReference type="Gene3D" id="1.10.10.10">
    <property type="entry name" value="Winged helix-like DNA-binding domain superfamily/Winged helix DNA-binding domain"/>
    <property type="match status" value="1"/>
</dbReference>
<dbReference type="PANTHER" id="PTHR30346">
    <property type="entry name" value="TRANSCRIPTIONAL DUAL REGULATOR HCAR-RELATED"/>
    <property type="match status" value="1"/>
</dbReference>